<feature type="compositionally biased region" description="Low complexity" evidence="1">
    <location>
        <begin position="28"/>
        <end position="39"/>
    </location>
</feature>
<dbReference type="EMBL" id="CARXXK010000002">
    <property type="protein sequence ID" value="CAI6353613.1"/>
    <property type="molecule type" value="Genomic_DNA"/>
</dbReference>
<evidence type="ECO:0000313" key="2">
    <source>
        <dbReference type="EMBL" id="CAI6353613.1"/>
    </source>
</evidence>
<keyword evidence="3" id="KW-1185">Reference proteome</keyword>
<organism evidence="2 3">
    <name type="scientific">Macrosiphum euphorbiae</name>
    <name type="common">potato aphid</name>
    <dbReference type="NCBI Taxonomy" id="13131"/>
    <lineage>
        <taxon>Eukaryota</taxon>
        <taxon>Metazoa</taxon>
        <taxon>Ecdysozoa</taxon>
        <taxon>Arthropoda</taxon>
        <taxon>Hexapoda</taxon>
        <taxon>Insecta</taxon>
        <taxon>Pterygota</taxon>
        <taxon>Neoptera</taxon>
        <taxon>Paraneoptera</taxon>
        <taxon>Hemiptera</taxon>
        <taxon>Sternorrhyncha</taxon>
        <taxon>Aphidomorpha</taxon>
        <taxon>Aphidoidea</taxon>
        <taxon>Aphididae</taxon>
        <taxon>Macrosiphini</taxon>
        <taxon>Macrosiphum</taxon>
    </lineage>
</organism>
<reference evidence="2 3" key="1">
    <citation type="submission" date="2023-01" db="EMBL/GenBank/DDBJ databases">
        <authorList>
            <person name="Whitehead M."/>
        </authorList>
    </citation>
    <scope>NUCLEOTIDE SEQUENCE [LARGE SCALE GENOMIC DNA]</scope>
</reference>
<protein>
    <submittedName>
        <fullName evidence="2">Uncharacterized protein</fullName>
    </submittedName>
</protein>
<dbReference type="Proteomes" id="UP001160148">
    <property type="component" value="Unassembled WGS sequence"/>
</dbReference>
<evidence type="ECO:0000313" key="3">
    <source>
        <dbReference type="Proteomes" id="UP001160148"/>
    </source>
</evidence>
<gene>
    <name evidence="2" type="ORF">MEUPH1_LOCUS9714</name>
</gene>
<feature type="compositionally biased region" description="Polar residues" evidence="1">
    <location>
        <begin position="45"/>
        <end position="55"/>
    </location>
</feature>
<comment type="caution">
    <text evidence="2">The sequence shown here is derived from an EMBL/GenBank/DDBJ whole genome shotgun (WGS) entry which is preliminary data.</text>
</comment>
<proteinExistence type="predicted"/>
<name>A0AAV0WCX4_9HEMI</name>
<accession>A0AAV0WCX4</accession>
<feature type="region of interest" description="Disordered" evidence="1">
    <location>
        <begin position="1"/>
        <end position="55"/>
    </location>
</feature>
<evidence type="ECO:0000256" key="1">
    <source>
        <dbReference type="SAM" id="MobiDB-lite"/>
    </source>
</evidence>
<dbReference type="AlphaFoldDB" id="A0AAV0WCX4"/>
<sequence length="92" mass="10168">MFSIFNIKKKTDKNTPTRDNEDCAVDDPSPININNSSIPEPDAPNNVQPEHSGITTLSDSFQLDLGDLESGPTQRILNVNTKIFNKILGEIK</sequence>
<feature type="compositionally biased region" description="Basic and acidic residues" evidence="1">
    <location>
        <begin position="12"/>
        <end position="21"/>
    </location>
</feature>